<dbReference type="Proteomes" id="UP000787322">
    <property type="component" value="Unassembled WGS sequence"/>
</dbReference>
<keyword evidence="1" id="KW-0479">Metal-binding</keyword>
<feature type="domain" description="HIRAN" evidence="3">
    <location>
        <begin position="8"/>
        <end position="103"/>
    </location>
</feature>
<evidence type="ECO:0000256" key="2">
    <source>
        <dbReference type="ARBA" id="ARBA00022801"/>
    </source>
</evidence>
<evidence type="ECO:0000256" key="1">
    <source>
        <dbReference type="ARBA" id="ARBA00022723"/>
    </source>
</evidence>
<dbReference type="Pfam" id="PF08797">
    <property type="entry name" value="HIRAN"/>
    <property type="match status" value="1"/>
</dbReference>
<dbReference type="GO" id="GO:0008270">
    <property type="term" value="F:zinc ion binding"/>
    <property type="evidence" value="ECO:0007669"/>
    <property type="project" value="InterPro"/>
</dbReference>
<comment type="caution">
    <text evidence="4">The sequence shown here is derived from an EMBL/GenBank/DDBJ whole genome shotgun (WGS) entry which is preliminary data.</text>
</comment>
<keyword evidence="2" id="KW-0378">Hydrolase</keyword>
<gene>
    <name evidence="4" type="ORF">HXK24_03130</name>
</gene>
<dbReference type="AlphaFoldDB" id="A0A9D5X4Z0"/>
<evidence type="ECO:0000313" key="4">
    <source>
        <dbReference type="EMBL" id="MBF4802802.1"/>
    </source>
</evidence>
<dbReference type="GO" id="GO:0006508">
    <property type="term" value="P:proteolysis"/>
    <property type="evidence" value="ECO:0007669"/>
    <property type="project" value="UniProtKB-KW"/>
</dbReference>
<reference evidence="4" key="1">
    <citation type="submission" date="2020-04" db="EMBL/GenBank/DDBJ databases">
        <title>Deep metagenomics examines the oral microbiome during advanced dental caries in children, revealing novel taxa and co-occurrences with host molecules.</title>
        <authorList>
            <person name="Baker J.L."/>
            <person name="Morton J.T."/>
            <person name="Dinis M."/>
            <person name="Alvarez R."/>
            <person name="Tran N.C."/>
            <person name="Knight R."/>
            <person name="Edlund A."/>
        </authorList>
    </citation>
    <scope>NUCLEOTIDE SEQUENCE</scope>
    <source>
        <strain evidence="4">JCVI_3_bin.11</strain>
    </source>
</reference>
<proteinExistence type="predicted"/>
<organism evidence="4 5">
    <name type="scientific">Lancefieldella parvula</name>
    <dbReference type="NCBI Taxonomy" id="1382"/>
    <lineage>
        <taxon>Bacteria</taxon>
        <taxon>Bacillati</taxon>
        <taxon>Actinomycetota</taxon>
        <taxon>Coriobacteriia</taxon>
        <taxon>Coriobacteriales</taxon>
        <taxon>Atopobiaceae</taxon>
        <taxon>Lancefieldella</taxon>
    </lineage>
</organism>
<evidence type="ECO:0000313" key="5">
    <source>
        <dbReference type="Proteomes" id="UP000787322"/>
    </source>
</evidence>
<name>A0A9D5X4Z0_9ACTN</name>
<sequence length="107" mass="12120">MYSPTKLVDSFVISGLPYYDAPLIFDQLKLGSDLTIVPERDNPYDPEALALYSNDHKLGFVPRENNSLWSTLLFYGHQNIITCKITQLSDHHGHLLVKAGLYVIDAR</sequence>
<dbReference type="RefSeq" id="WP_314008173.1">
    <property type="nucleotide sequence ID" value="NZ_CAUSFQ010000046.1"/>
</dbReference>
<dbReference type="Gene3D" id="3.30.70.2330">
    <property type="match status" value="1"/>
</dbReference>
<evidence type="ECO:0000259" key="3">
    <source>
        <dbReference type="SMART" id="SM00910"/>
    </source>
</evidence>
<dbReference type="SMART" id="SM00910">
    <property type="entry name" value="HIRAN"/>
    <property type="match status" value="1"/>
</dbReference>
<dbReference type="GO" id="GO:0003676">
    <property type="term" value="F:nucleic acid binding"/>
    <property type="evidence" value="ECO:0007669"/>
    <property type="project" value="InterPro"/>
</dbReference>
<dbReference type="GO" id="GO:0016818">
    <property type="term" value="F:hydrolase activity, acting on acid anhydrides, in phosphorus-containing anhydrides"/>
    <property type="evidence" value="ECO:0007669"/>
    <property type="project" value="InterPro"/>
</dbReference>
<protein>
    <submittedName>
        <fullName evidence="4">Serine protease</fullName>
    </submittedName>
</protein>
<dbReference type="GO" id="GO:0008233">
    <property type="term" value="F:peptidase activity"/>
    <property type="evidence" value="ECO:0007669"/>
    <property type="project" value="UniProtKB-KW"/>
</dbReference>
<dbReference type="EMBL" id="JABZGU010000052">
    <property type="protein sequence ID" value="MBF4802802.1"/>
    <property type="molecule type" value="Genomic_DNA"/>
</dbReference>
<dbReference type="InterPro" id="IPR014905">
    <property type="entry name" value="HIRAN"/>
</dbReference>
<keyword evidence="4" id="KW-0645">Protease</keyword>
<accession>A0A9D5X4Z0</accession>